<accession>A0ABQ7G2C6</accession>
<evidence type="ECO:0000256" key="2">
    <source>
        <dbReference type="SAM" id="Phobius"/>
    </source>
</evidence>
<feature type="compositionally biased region" description="Basic residues" evidence="1">
    <location>
        <begin position="35"/>
        <end position="44"/>
    </location>
</feature>
<dbReference type="Proteomes" id="UP000815325">
    <property type="component" value="Unassembled WGS sequence"/>
</dbReference>
<dbReference type="Pfam" id="PF02517">
    <property type="entry name" value="Rce1-like"/>
    <property type="match status" value="1"/>
</dbReference>
<reference evidence="4" key="1">
    <citation type="submission" date="2017-08" db="EMBL/GenBank/DDBJ databases">
        <authorList>
            <person name="Polle J.E."/>
            <person name="Barry K."/>
            <person name="Cushman J."/>
            <person name="Schmutz J."/>
            <person name="Tran D."/>
            <person name="Hathwaick L.T."/>
            <person name="Yim W.C."/>
            <person name="Jenkins J."/>
            <person name="Mckie-Krisberg Z.M."/>
            <person name="Prochnik S."/>
            <person name="Lindquist E."/>
            <person name="Dockter R.B."/>
            <person name="Adam C."/>
            <person name="Molina H."/>
            <person name="Bunkerborg J."/>
            <person name="Jin E."/>
            <person name="Buchheim M."/>
            <person name="Magnuson J."/>
        </authorList>
    </citation>
    <scope>NUCLEOTIDE SEQUENCE</scope>
    <source>
        <strain evidence="4">CCAP 19/18</strain>
    </source>
</reference>
<dbReference type="InterPro" id="IPR003675">
    <property type="entry name" value="Rce1/LyrA-like_dom"/>
</dbReference>
<keyword evidence="5" id="KW-1185">Reference proteome</keyword>
<keyword evidence="2" id="KW-0812">Transmembrane</keyword>
<feature type="transmembrane region" description="Helical" evidence="2">
    <location>
        <begin position="252"/>
        <end position="273"/>
    </location>
</feature>
<feature type="domain" description="CAAX prenyl protease 2/Lysostaphin resistance protein A-like" evidence="3">
    <location>
        <begin position="296"/>
        <end position="384"/>
    </location>
</feature>
<protein>
    <recommendedName>
        <fullName evidence="3">CAAX prenyl protease 2/Lysostaphin resistance protein A-like domain-containing protein</fullName>
    </recommendedName>
</protein>
<name>A0ABQ7G2C6_DUNSA</name>
<evidence type="ECO:0000259" key="3">
    <source>
        <dbReference type="Pfam" id="PF02517"/>
    </source>
</evidence>
<evidence type="ECO:0000256" key="1">
    <source>
        <dbReference type="SAM" id="MobiDB-lite"/>
    </source>
</evidence>
<organism evidence="4 5">
    <name type="scientific">Dunaliella salina</name>
    <name type="common">Green alga</name>
    <name type="synonym">Protococcus salinus</name>
    <dbReference type="NCBI Taxonomy" id="3046"/>
    <lineage>
        <taxon>Eukaryota</taxon>
        <taxon>Viridiplantae</taxon>
        <taxon>Chlorophyta</taxon>
        <taxon>core chlorophytes</taxon>
        <taxon>Chlorophyceae</taxon>
        <taxon>CS clade</taxon>
        <taxon>Chlamydomonadales</taxon>
        <taxon>Dunaliellaceae</taxon>
        <taxon>Dunaliella</taxon>
    </lineage>
</organism>
<dbReference type="EMBL" id="MU070252">
    <property type="protein sequence ID" value="KAF5828750.1"/>
    <property type="molecule type" value="Genomic_DNA"/>
</dbReference>
<feature type="compositionally biased region" description="Polar residues" evidence="1">
    <location>
        <begin position="1"/>
        <end position="14"/>
    </location>
</feature>
<keyword evidence="2" id="KW-1133">Transmembrane helix</keyword>
<feature type="compositionally biased region" description="Pro residues" evidence="1">
    <location>
        <begin position="73"/>
        <end position="82"/>
    </location>
</feature>
<feature type="region of interest" description="Disordered" evidence="1">
    <location>
        <begin position="1"/>
        <end position="195"/>
    </location>
</feature>
<evidence type="ECO:0000313" key="4">
    <source>
        <dbReference type="EMBL" id="KAF5828750.1"/>
    </source>
</evidence>
<feature type="transmembrane region" description="Helical" evidence="2">
    <location>
        <begin position="211"/>
        <end position="232"/>
    </location>
</feature>
<sequence length="395" mass="42370">MQVMQLQCSIPLSHTKSRSVGEHLQRSVVAAAKKQAPRKRSRRSRSSEPIPIFDGEDDEDYFPQQPPRLSTPGPLPQAPPPGTRRKRGDDGADAPAYPVFVPRPSNVKEVGKQGAWSWADDGDEGQLNDSTPPLPEWNPQTGFMSSRGFGPQPSSSSNSGSSNRRSVQGSPVPSSAWFRQEPPADAGSGSMEDLPSVPKNSIMTSCLGTSFTMGILALFLRAYALANAPTVLGTDELLLSEFAGRFPSGLGSWSNAGVLVGASATVTALRFILLRNWPEFRQATERSNKQILTPLNWFDIAIVAILTGVSEELLFRGAIIPGSFLDWRGVLISGLIFGVLHNSGGRNAAFAAWATGVGCLYGTSFLITHNIWVPAVAHAASNFISAAAWKGRNTD</sequence>
<dbReference type="PANTHER" id="PTHR43592:SF7">
    <property type="entry name" value="CAAX AMINO TERMINAL PROTEASE FAMILY PROTEIN"/>
    <property type="match status" value="1"/>
</dbReference>
<gene>
    <name evidence="4" type="ORF">DUNSADRAFT_17128</name>
</gene>
<feature type="compositionally biased region" description="Low complexity" evidence="1">
    <location>
        <begin position="151"/>
        <end position="170"/>
    </location>
</feature>
<keyword evidence="2" id="KW-0472">Membrane</keyword>
<comment type="caution">
    <text evidence="4">The sequence shown here is derived from an EMBL/GenBank/DDBJ whole genome shotgun (WGS) entry which is preliminary data.</text>
</comment>
<evidence type="ECO:0000313" key="5">
    <source>
        <dbReference type="Proteomes" id="UP000815325"/>
    </source>
</evidence>
<proteinExistence type="predicted"/>
<dbReference type="PANTHER" id="PTHR43592">
    <property type="entry name" value="CAAX AMINO TERMINAL PROTEASE"/>
    <property type="match status" value="1"/>
</dbReference>